<dbReference type="RefSeq" id="WP_011022764.1">
    <property type="nucleotide sequence ID" value="NZ_DUJU01000101.1"/>
</dbReference>
<dbReference type="AlphaFoldDB" id="A0A832WAF0"/>
<reference evidence="3" key="1">
    <citation type="journal article" date="2020" name="bioRxiv">
        <title>A rank-normalized archaeal taxonomy based on genome phylogeny resolves widespread incomplete and uneven classifications.</title>
        <authorList>
            <person name="Rinke C."/>
            <person name="Chuvochina M."/>
            <person name="Mussig A.J."/>
            <person name="Chaumeil P.-A."/>
            <person name="Waite D.W."/>
            <person name="Whitman W.B."/>
            <person name="Parks D.H."/>
            <person name="Hugenholtz P."/>
        </authorList>
    </citation>
    <scope>NUCLEOTIDE SEQUENCE</scope>
    <source>
        <strain evidence="3">UBA8876</strain>
    </source>
</reference>
<dbReference type="Proteomes" id="UP000600774">
    <property type="component" value="Unassembled WGS sequence"/>
</dbReference>
<sequence>MSEASDMLAFCSGLIGQGFEVLGNINFFEYKLWQIILAIAFGFAFAYWAVKQIIGPGRHYPADMVDFPDDIPDTLSDGVGPGDAVRAPFEFEANYDPEHLGLYEVMGATAINIENGAERNIKGSSRLHDFFEDPIMYDEEAIEANEIISGDEFDEMLEVRKKEKELAKKQREELEEEEEYYSPGYYSHPSDDELVSYFDDDFGDEL</sequence>
<gene>
    <name evidence="3" type="ORF">HA338_08895</name>
</gene>
<feature type="region of interest" description="Disordered" evidence="1">
    <location>
        <begin position="166"/>
        <end position="192"/>
    </location>
</feature>
<name>A0A832WAF0_9EURY</name>
<evidence type="ECO:0000256" key="1">
    <source>
        <dbReference type="SAM" id="MobiDB-lite"/>
    </source>
</evidence>
<evidence type="ECO:0000313" key="3">
    <source>
        <dbReference type="EMBL" id="HIH94145.1"/>
    </source>
</evidence>
<accession>A0A832WAF0</accession>
<protein>
    <submittedName>
        <fullName evidence="3">Uncharacterized protein</fullName>
    </submittedName>
</protein>
<evidence type="ECO:0000256" key="2">
    <source>
        <dbReference type="SAM" id="Phobius"/>
    </source>
</evidence>
<keyword evidence="2" id="KW-0812">Transmembrane</keyword>
<proteinExistence type="predicted"/>
<feature type="transmembrane region" description="Helical" evidence="2">
    <location>
        <begin position="32"/>
        <end position="50"/>
    </location>
</feature>
<dbReference type="GeneID" id="1474706"/>
<evidence type="ECO:0000313" key="4">
    <source>
        <dbReference type="Proteomes" id="UP000600774"/>
    </source>
</evidence>
<keyword evidence="2" id="KW-1133">Transmembrane helix</keyword>
<keyword evidence="2" id="KW-0472">Membrane</keyword>
<comment type="caution">
    <text evidence="3">The sequence shown here is derived from an EMBL/GenBank/DDBJ whole genome shotgun (WGS) entry which is preliminary data.</text>
</comment>
<dbReference type="EMBL" id="DUJU01000101">
    <property type="protein sequence ID" value="HIH94145.1"/>
    <property type="molecule type" value="Genomic_DNA"/>
</dbReference>
<organism evidence="3 4">
    <name type="scientific">Methanosarcina acetivorans</name>
    <dbReference type="NCBI Taxonomy" id="2214"/>
    <lineage>
        <taxon>Archaea</taxon>
        <taxon>Methanobacteriati</taxon>
        <taxon>Methanobacteriota</taxon>
        <taxon>Stenosarchaea group</taxon>
        <taxon>Methanomicrobia</taxon>
        <taxon>Methanosarcinales</taxon>
        <taxon>Methanosarcinaceae</taxon>
        <taxon>Methanosarcina</taxon>
    </lineage>
</organism>